<dbReference type="Proteomes" id="UP000318815">
    <property type="component" value="Unassembled WGS sequence"/>
</dbReference>
<proteinExistence type="predicted"/>
<organism evidence="1 2">
    <name type="scientific">Chitinophaga pinensis</name>
    <dbReference type="NCBI Taxonomy" id="79329"/>
    <lineage>
        <taxon>Bacteria</taxon>
        <taxon>Pseudomonadati</taxon>
        <taxon>Bacteroidota</taxon>
        <taxon>Chitinophagia</taxon>
        <taxon>Chitinophagales</taxon>
        <taxon>Chitinophagaceae</taxon>
        <taxon>Chitinophaga</taxon>
    </lineage>
</organism>
<name>A0A5C6LLE3_9BACT</name>
<evidence type="ECO:0000313" key="2">
    <source>
        <dbReference type="Proteomes" id="UP000318815"/>
    </source>
</evidence>
<comment type="caution">
    <text evidence="1">The sequence shown here is derived from an EMBL/GenBank/DDBJ whole genome shotgun (WGS) entry which is preliminary data.</text>
</comment>
<evidence type="ECO:0000313" key="1">
    <source>
        <dbReference type="EMBL" id="TWV94334.1"/>
    </source>
</evidence>
<dbReference type="AlphaFoldDB" id="A0A5C6LLE3"/>
<reference evidence="1 2" key="1">
    <citation type="submission" date="2019-08" db="EMBL/GenBank/DDBJ databases">
        <title>Whole genome sequencing of chitin degrading bacteria Chitinophaga pinensis YS16.</title>
        <authorList>
            <person name="Singh R.P."/>
            <person name="Manchanda G."/>
            <person name="Maurya I.K."/>
            <person name="Joshi N.K."/>
            <person name="Srivastava A.K."/>
        </authorList>
    </citation>
    <scope>NUCLEOTIDE SEQUENCE [LARGE SCALE GENOMIC DNA]</scope>
    <source>
        <strain evidence="1 2">YS-16</strain>
    </source>
</reference>
<gene>
    <name evidence="1" type="ORF">FEF09_26020</name>
</gene>
<accession>A0A5C6LLE3</accession>
<keyword evidence="2" id="KW-1185">Reference proteome</keyword>
<protein>
    <submittedName>
        <fullName evidence="1">Uncharacterized protein</fullName>
    </submittedName>
</protein>
<dbReference type="EMBL" id="VOHS01000048">
    <property type="protein sequence ID" value="TWV94334.1"/>
    <property type="molecule type" value="Genomic_DNA"/>
</dbReference>
<sequence length="154" mass="17118">MFIIPVLFVLFQYLHEKVSPKPADDAVTSSHHEEALVIDIQKLTITTMKTHYIFNAGLVLSISLASVLSAYAQPKNTSDLSVVQTGTFRNDIGGNAEKSIAALPWRQFLANKELEALIDTALAKIMISLLPSRILRSRMSGLKKQKAAYYLKWA</sequence>